<reference evidence="1 2" key="2">
    <citation type="submission" date="2018-11" db="EMBL/GenBank/DDBJ databases">
        <authorList>
            <consortium name="Pathogen Informatics"/>
        </authorList>
    </citation>
    <scope>NUCLEOTIDE SEQUENCE [LARGE SCALE GENOMIC DNA]</scope>
    <source>
        <strain evidence="1 2">Egypt</strain>
    </source>
</reference>
<evidence type="ECO:0000313" key="1">
    <source>
        <dbReference type="EMBL" id="VDP90454.1"/>
    </source>
</evidence>
<sequence>MGFQSDSDFALFDSYSNYYDWRRGMELRTIESLNLHSRPSGIEAWVERFELWCSLWKNGKQKQSILFLTVDGKEMCSLLKNLAFLDNPAKLPFPMLKPLLLAHVIPVDL</sequence>
<organism evidence="3">
    <name type="scientific">Echinostoma caproni</name>
    <dbReference type="NCBI Taxonomy" id="27848"/>
    <lineage>
        <taxon>Eukaryota</taxon>
        <taxon>Metazoa</taxon>
        <taxon>Spiralia</taxon>
        <taxon>Lophotrochozoa</taxon>
        <taxon>Platyhelminthes</taxon>
        <taxon>Trematoda</taxon>
        <taxon>Digenea</taxon>
        <taxon>Plagiorchiida</taxon>
        <taxon>Echinostomata</taxon>
        <taxon>Echinostomatoidea</taxon>
        <taxon>Echinostomatidae</taxon>
        <taxon>Echinostoma</taxon>
    </lineage>
</organism>
<accession>A0A183B1U7</accession>
<dbReference type="Proteomes" id="UP000272942">
    <property type="component" value="Unassembled WGS sequence"/>
</dbReference>
<protein>
    <submittedName>
        <fullName evidence="1 3">Uncharacterized protein</fullName>
    </submittedName>
</protein>
<dbReference type="WBParaSite" id="ECPE_0001322101-mRNA-1">
    <property type="protein sequence ID" value="ECPE_0001322101-mRNA-1"/>
    <property type="gene ID" value="ECPE_0001322101"/>
</dbReference>
<proteinExistence type="predicted"/>
<evidence type="ECO:0000313" key="3">
    <source>
        <dbReference type="WBParaSite" id="ECPE_0001322101-mRNA-1"/>
    </source>
</evidence>
<gene>
    <name evidence="1" type="ORF">ECPE_LOCUS13182</name>
</gene>
<reference evidence="3" key="1">
    <citation type="submission" date="2016-06" db="UniProtKB">
        <authorList>
            <consortium name="WormBaseParasite"/>
        </authorList>
    </citation>
    <scope>IDENTIFICATION</scope>
</reference>
<keyword evidence="2" id="KW-1185">Reference proteome</keyword>
<name>A0A183B1U7_9TREM</name>
<evidence type="ECO:0000313" key="2">
    <source>
        <dbReference type="Proteomes" id="UP000272942"/>
    </source>
</evidence>
<dbReference type="EMBL" id="UZAN01054499">
    <property type="protein sequence ID" value="VDP90454.1"/>
    <property type="molecule type" value="Genomic_DNA"/>
</dbReference>
<dbReference type="AlphaFoldDB" id="A0A183B1U7"/>